<reference evidence="1 2" key="1">
    <citation type="submission" date="2010-08" db="EMBL/GenBank/DDBJ databases">
        <authorList>
            <person name="Weinstock G."/>
            <person name="Sodergren E."/>
            <person name="Clifton S."/>
            <person name="Fulton L."/>
            <person name="Fulton B."/>
            <person name="Courtney L."/>
            <person name="Fronick C."/>
            <person name="Harrison M."/>
            <person name="Strong C."/>
            <person name="Farmer C."/>
            <person name="Delahaunty K."/>
            <person name="Markovic C."/>
            <person name="Hall O."/>
            <person name="Minx P."/>
            <person name="Tomlinson C."/>
            <person name="Mitreva M."/>
            <person name="Hou S."/>
            <person name="Chen J."/>
            <person name="Wollam A."/>
            <person name="Pepin K.H."/>
            <person name="Johnson M."/>
            <person name="Bhonagiri V."/>
            <person name="Zhang X."/>
            <person name="Suruliraj S."/>
            <person name="Warren W."/>
            <person name="Chinwalla A."/>
            <person name="Mardis E.R."/>
            <person name="Wilson R.K."/>
        </authorList>
    </citation>
    <scope>NUCLEOTIDE SEQUENCE [LARGE SCALE GENOMIC DNA]</scope>
    <source>
        <strain evidence="1 2">KLE1255</strain>
    </source>
</reference>
<name>E2ZF50_9FIRM</name>
<sequence length="43" mass="4595">MQSAGQVLFAGTWFVLDDSPFHVFVLSLSMVEGGQSAKSAVHL</sequence>
<proteinExistence type="predicted"/>
<dbReference type="EMBL" id="AECU01000025">
    <property type="protein sequence ID" value="EFQ08170.1"/>
    <property type="molecule type" value="Genomic_DNA"/>
</dbReference>
<evidence type="ECO:0000313" key="2">
    <source>
        <dbReference type="Proteomes" id="UP000006028"/>
    </source>
</evidence>
<dbReference type="BioCyc" id="FCF748224-HMP:GTSS-1602-MONOMER"/>
<dbReference type="Proteomes" id="UP000006028">
    <property type="component" value="Unassembled WGS sequence"/>
</dbReference>
<gene>
    <name evidence="1" type="ORF">HMPREF9436_00279</name>
</gene>
<evidence type="ECO:0000313" key="1">
    <source>
        <dbReference type="EMBL" id="EFQ08170.1"/>
    </source>
</evidence>
<protein>
    <submittedName>
        <fullName evidence="1">Uncharacterized protein</fullName>
    </submittedName>
</protein>
<dbReference type="AlphaFoldDB" id="E2ZF50"/>
<organism evidence="1 2">
    <name type="scientific">Faecalibacterium cf. prausnitzii KLE1255</name>
    <dbReference type="NCBI Taxonomy" id="748224"/>
    <lineage>
        <taxon>Bacteria</taxon>
        <taxon>Bacillati</taxon>
        <taxon>Bacillota</taxon>
        <taxon>Clostridia</taxon>
        <taxon>Eubacteriales</taxon>
        <taxon>Oscillospiraceae</taxon>
        <taxon>Faecalibacterium</taxon>
    </lineage>
</organism>
<accession>E2ZF50</accession>
<comment type="caution">
    <text evidence="1">The sequence shown here is derived from an EMBL/GenBank/DDBJ whole genome shotgun (WGS) entry which is preliminary data.</text>
</comment>
<dbReference type="HOGENOM" id="CLU_3233839_0_0_9"/>